<gene>
    <name evidence="2" type="ORF">ACFOHL_01090</name>
</gene>
<dbReference type="InterPro" id="IPR011250">
    <property type="entry name" value="OMP/PagP_B-barrel"/>
</dbReference>
<organism evidence="2 3">
    <name type="scientific">Agaribacter flavus</name>
    <dbReference type="NCBI Taxonomy" id="1902781"/>
    <lineage>
        <taxon>Bacteria</taxon>
        <taxon>Pseudomonadati</taxon>
        <taxon>Pseudomonadota</taxon>
        <taxon>Gammaproteobacteria</taxon>
        <taxon>Alteromonadales</taxon>
        <taxon>Alteromonadaceae</taxon>
        <taxon>Agaribacter</taxon>
    </lineage>
</organism>
<protein>
    <submittedName>
        <fullName evidence="2">OmpW family protein</fullName>
    </submittedName>
</protein>
<evidence type="ECO:0000256" key="1">
    <source>
        <dbReference type="SAM" id="SignalP"/>
    </source>
</evidence>
<feature type="chain" id="PRO_5046162676" evidence="1">
    <location>
        <begin position="27"/>
        <end position="230"/>
    </location>
</feature>
<dbReference type="PANTHER" id="PTHR36920">
    <property type="match status" value="1"/>
</dbReference>
<dbReference type="Pfam" id="PF03922">
    <property type="entry name" value="OmpW"/>
    <property type="match status" value="1"/>
</dbReference>
<reference evidence="3" key="1">
    <citation type="journal article" date="2019" name="Int. J. Syst. Evol. Microbiol.">
        <title>The Global Catalogue of Microorganisms (GCM) 10K type strain sequencing project: providing services to taxonomists for standard genome sequencing and annotation.</title>
        <authorList>
            <consortium name="The Broad Institute Genomics Platform"/>
            <consortium name="The Broad Institute Genome Sequencing Center for Infectious Disease"/>
            <person name="Wu L."/>
            <person name="Ma J."/>
        </authorList>
    </citation>
    <scope>NUCLEOTIDE SEQUENCE [LARGE SCALE GENOMIC DNA]</scope>
    <source>
        <strain evidence="3">KCTC 52473</strain>
    </source>
</reference>
<keyword evidence="1" id="KW-0732">Signal</keyword>
<proteinExistence type="predicted"/>
<dbReference type="EMBL" id="JBHRSW010000004">
    <property type="protein sequence ID" value="MFC3120211.1"/>
    <property type="molecule type" value="Genomic_DNA"/>
</dbReference>
<keyword evidence="3" id="KW-1185">Reference proteome</keyword>
<dbReference type="Gene3D" id="2.40.160.20">
    <property type="match status" value="1"/>
</dbReference>
<dbReference type="SUPFAM" id="SSF56925">
    <property type="entry name" value="OMPA-like"/>
    <property type="match status" value="1"/>
</dbReference>
<feature type="signal peptide" evidence="1">
    <location>
        <begin position="1"/>
        <end position="26"/>
    </location>
</feature>
<accession>A0ABV7FLF4</accession>
<dbReference type="InterPro" id="IPR005618">
    <property type="entry name" value="OMPW"/>
</dbReference>
<dbReference type="PANTHER" id="PTHR36920:SF1">
    <property type="entry name" value="OUTER MEMBRANE PROTEIN W"/>
    <property type="match status" value="1"/>
</dbReference>
<comment type="caution">
    <text evidence="2">The sequence shown here is derived from an EMBL/GenBank/DDBJ whole genome shotgun (WGS) entry which is preliminary data.</text>
</comment>
<dbReference type="Proteomes" id="UP001595478">
    <property type="component" value="Unassembled WGS sequence"/>
</dbReference>
<sequence length="230" mass="24942">MRFFYLVRFTLLIPFTLFIGVASAYANQSDFNWSFDAGFLHLSPNDSSSEISGPGLPPGNAVDVGSSSSVFGSLTYYYNENWSSKIYLAPFMDFDVYAAGSLTGVGQIASVEALFPTVFVNYTHTSLWKGVHPYIGVGLNYTLFDDEQPTAILNGALGGETTVSLDSSVGLAAQLGLKVKLSPQWYLDIGYVYIDVDTTANLSTAAVNTQRSVDVSVDPAGTYLKFGYRF</sequence>
<dbReference type="RefSeq" id="WP_376918352.1">
    <property type="nucleotide sequence ID" value="NZ_JBHRSW010000004.1"/>
</dbReference>
<evidence type="ECO:0000313" key="2">
    <source>
        <dbReference type="EMBL" id="MFC3120211.1"/>
    </source>
</evidence>
<evidence type="ECO:0000313" key="3">
    <source>
        <dbReference type="Proteomes" id="UP001595478"/>
    </source>
</evidence>
<name>A0ABV7FLF4_9ALTE</name>